<feature type="transmembrane region" description="Helical" evidence="2">
    <location>
        <begin position="129"/>
        <end position="149"/>
    </location>
</feature>
<protein>
    <submittedName>
        <fullName evidence="4">P-loop containing nucleoside triphosphate hydrolase protein</fullName>
    </submittedName>
</protein>
<evidence type="ECO:0000313" key="4">
    <source>
        <dbReference type="EMBL" id="KAJ5200327.1"/>
    </source>
</evidence>
<comment type="subcellular location">
    <subcellularLocation>
        <location evidence="1">Membrane</location>
        <topology evidence="1">Multi-pass membrane protein</topology>
    </subcellularLocation>
</comment>
<evidence type="ECO:0000256" key="2">
    <source>
        <dbReference type="SAM" id="Phobius"/>
    </source>
</evidence>
<dbReference type="Proteomes" id="UP001150879">
    <property type="component" value="Unassembled WGS sequence"/>
</dbReference>
<dbReference type="InterPro" id="IPR056227">
    <property type="entry name" value="TMD0_ABC"/>
</dbReference>
<dbReference type="GO" id="GO:0016020">
    <property type="term" value="C:membrane"/>
    <property type="evidence" value="ECO:0007669"/>
    <property type="project" value="UniProtKB-SubCell"/>
</dbReference>
<dbReference type="GO" id="GO:0016787">
    <property type="term" value="F:hydrolase activity"/>
    <property type="evidence" value="ECO:0007669"/>
    <property type="project" value="UniProtKB-KW"/>
</dbReference>
<organism evidence="4 5">
    <name type="scientific">Penicillium cf. griseofulvum</name>
    <dbReference type="NCBI Taxonomy" id="2972120"/>
    <lineage>
        <taxon>Eukaryota</taxon>
        <taxon>Fungi</taxon>
        <taxon>Dikarya</taxon>
        <taxon>Ascomycota</taxon>
        <taxon>Pezizomycotina</taxon>
        <taxon>Eurotiomycetes</taxon>
        <taxon>Eurotiomycetidae</taxon>
        <taxon>Eurotiales</taxon>
        <taxon>Aspergillaceae</taxon>
        <taxon>Penicillium</taxon>
    </lineage>
</organism>
<evidence type="ECO:0000259" key="3">
    <source>
        <dbReference type="Pfam" id="PF24357"/>
    </source>
</evidence>
<evidence type="ECO:0000256" key="1">
    <source>
        <dbReference type="ARBA" id="ARBA00004141"/>
    </source>
</evidence>
<feature type="transmembrane region" description="Helical" evidence="2">
    <location>
        <begin position="31"/>
        <end position="50"/>
    </location>
</feature>
<keyword evidence="4" id="KW-0378">Hydrolase</keyword>
<keyword evidence="5" id="KW-1185">Reference proteome</keyword>
<reference evidence="4" key="2">
    <citation type="journal article" date="2023" name="IMA Fungus">
        <title>Comparative genomic study of the Penicillium genus elucidates a diverse pangenome and 15 lateral gene transfer events.</title>
        <authorList>
            <person name="Petersen C."/>
            <person name="Sorensen T."/>
            <person name="Nielsen M.R."/>
            <person name="Sondergaard T.E."/>
            <person name="Sorensen J.L."/>
            <person name="Fitzpatrick D.A."/>
            <person name="Frisvad J.C."/>
            <person name="Nielsen K.L."/>
        </authorList>
    </citation>
    <scope>NUCLEOTIDE SEQUENCE</scope>
    <source>
        <strain evidence="4">IBT 16849</strain>
    </source>
</reference>
<feature type="transmembrane region" description="Helical" evidence="2">
    <location>
        <begin position="70"/>
        <end position="91"/>
    </location>
</feature>
<feature type="transmembrane region" description="Helical" evidence="2">
    <location>
        <begin position="97"/>
        <end position="117"/>
    </location>
</feature>
<keyword evidence="2" id="KW-1133">Transmembrane helix</keyword>
<dbReference type="Pfam" id="PF24357">
    <property type="entry name" value="TMD0_ABC"/>
    <property type="match status" value="1"/>
</dbReference>
<dbReference type="AlphaFoldDB" id="A0A9W9JPX2"/>
<dbReference type="OrthoDB" id="6500128at2759"/>
<reference evidence="4" key="1">
    <citation type="submission" date="2022-11" db="EMBL/GenBank/DDBJ databases">
        <authorList>
            <person name="Petersen C."/>
        </authorList>
    </citation>
    <scope>NUCLEOTIDE SEQUENCE</scope>
    <source>
        <strain evidence="4">IBT 16849</strain>
    </source>
</reference>
<keyword evidence="2" id="KW-0812">Transmembrane</keyword>
<sequence length="278" mass="31672">MECGISADTHFGPRVLPCRREFDFTLLFEQAILALTPDLLFFILCLFQCFHMRGEPKKVRRGAAGTWKMVISTLLLALKIVLLVLWCLPHSPRTKISVPSAAVAVTSTLALTLRSFYEYTRSLRPSSLICIYLLGSIIFEIPQVRTLWLLRPTSYSYPIAATATITLTNCSLLLLLETKEKRNHFSPQYGHISLESSTGIFSHSTYCFRGNLSLDNLLPLDEELTSKSIASRHHQQWKYNEVKCTRRLALLCNIIYDLKWIVVAAVVPRLCLIRFKFA</sequence>
<proteinExistence type="predicted"/>
<dbReference type="EMBL" id="JAPQKP010000003">
    <property type="protein sequence ID" value="KAJ5200327.1"/>
    <property type="molecule type" value="Genomic_DNA"/>
</dbReference>
<feature type="transmembrane region" description="Helical" evidence="2">
    <location>
        <begin position="155"/>
        <end position="176"/>
    </location>
</feature>
<accession>A0A9W9JPX2</accession>
<keyword evidence="2" id="KW-0472">Membrane</keyword>
<gene>
    <name evidence="4" type="ORF">N7472_005531</name>
</gene>
<evidence type="ECO:0000313" key="5">
    <source>
        <dbReference type="Proteomes" id="UP001150879"/>
    </source>
</evidence>
<name>A0A9W9JPX2_9EURO</name>
<feature type="domain" description="ABC transporter TMD0" evidence="3">
    <location>
        <begin position="21"/>
        <end position="149"/>
    </location>
</feature>
<comment type="caution">
    <text evidence="4">The sequence shown here is derived from an EMBL/GenBank/DDBJ whole genome shotgun (WGS) entry which is preliminary data.</text>
</comment>